<feature type="transmembrane region" description="Helical" evidence="11">
    <location>
        <begin position="199"/>
        <end position="224"/>
    </location>
</feature>
<keyword evidence="3 10" id="KW-0812">Transmembrane</keyword>
<evidence type="ECO:0000256" key="4">
    <source>
        <dbReference type="ARBA" id="ARBA00022725"/>
    </source>
</evidence>
<dbReference type="Pfam" id="PF13853">
    <property type="entry name" value="7tm_4"/>
    <property type="match status" value="1"/>
</dbReference>
<keyword evidence="9 10" id="KW-0807">Transducer</keyword>
<feature type="transmembrane region" description="Helical" evidence="11">
    <location>
        <begin position="142"/>
        <end position="165"/>
    </location>
</feature>
<keyword evidence="11" id="KW-1003">Cell membrane</keyword>
<organism evidence="13 14">
    <name type="scientific">Gopherus agassizii</name>
    <name type="common">Agassiz's desert tortoise</name>
    <dbReference type="NCBI Taxonomy" id="38772"/>
    <lineage>
        <taxon>Eukaryota</taxon>
        <taxon>Metazoa</taxon>
        <taxon>Chordata</taxon>
        <taxon>Craniata</taxon>
        <taxon>Vertebrata</taxon>
        <taxon>Euteleostomi</taxon>
        <taxon>Archelosauria</taxon>
        <taxon>Testudinata</taxon>
        <taxon>Testudines</taxon>
        <taxon>Cryptodira</taxon>
        <taxon>Durocryptodira</taxon>
        <taxon>Testudinoidea</taxon>
        <taxon>Testudinidae</taxon>
        <taxon>Gopherus</taxon>
    </lineage>
</organism>
<dbReference type="GO" id="GO:0004930">
    <property type="term" value="F:G protein-coupled receptor activity"/>
    <property type="evidence" value="ECO:0007669"/>
    <property type="project" value="UniProtKB-KW"/>
</dbReference>
<feature type="transmembrane region" description="Helical" evidence="11">
    <location>
        <begin position="274"/>
        <end position="294"/>
    </location>
</feature>
<accession>A0A452HD26</accession>
<dbReference type="GO" id="GO:0004984">
    <property type="term" value="F:olfactory receptor activity"/>
    <property type="evidence" value="ECO:0007669"/>
    <property type="project" value="InterPro"/>
</dbReference>
<dbReference type="PANTHER" id="PTHR26450">
    <property type="entry name" value="OLFACTORY RECEPTOR 56B1-RELATED"/>
    <property type="match status" value="1"/>
</dbReference>
<dbReference type="Gene3D" id="1.20.1070.10">
    <property type="entry name" value="Rhodopsin 7-helix transmembrane proteins"/>
    <property type="match status" value="1"/>
</dbReference>
<dbReference type="InterPro" id="IPR000276">
    <property type="entry name" value="GPCR_Rhodpsn"/>
</dbReference>
<evidence type="ECO:0000256" key="2">
    <source>
        <dbReference type="ARBA" id="ARBA00022606"/>
    </source>
</evidence>
<reference evidence="13" key="2">
    <citation type="submission" date="2025-08" db="UniProtKB">
        <authorList>
            <consortium name="Ensembl"/>
        </authorList>
    </citation>
    <scope>IDENTIFICATION</scope>
</reference>
<evidence type="ECO:0000256" key="1">
    <source>
        <dbReference type="ARBA" id="ARBA00004141"/>
    </source>
</evidence>
<dbReference type="Ensembl" id="ENSGAGT00000014558.1">
    <property type="protein sequence ID" value="ENSGAGP00000012698.1"/>
    <property type="gene ID" value="ENSGAGG00000009742.1"/>
</dbReference>
<evidence type="ECO:0000256" key="3">
    <source>
        <dbReference type="ARBA" id="ARBA00022692"/>
    </source>
</evidence>
<sequence length="361" mass="40865">MSAENDTNFNSAVFLLSGIPGQEDVYLWISIPFCLMYVISIVGNSIILFIIKIDASLHEPMYIFLSMLAVTDLGLSIVTIPTILGIYLFNSREISLHACFAQLFFIHLLAKFESSVLLLMAFDRFIAICNPLRYATILTPQIIAKMGLAFMLRGVVVIFPLPFLLKWFRYCRDNVLSHSYCVHQEVMKMACSDITVNSMYGLCTTLLTVGLDSLLIFLSYVMILKTVLNIVSKVECLRTLNTCISHLCSVLLFYMPEIGLAVTHRFGNSSSHLLQMVLGYFYLLVPPLINPIVVKSKHLRERIIRAFVKWRVSSSLVSRAGHIGNKKHSHLFHAGSSLCHISRPEARVRLQYELPREPEPL</sequence>
<evidence type="ECO:0000256" key="11">
    <source>
        <dbReference type="RuleBase" id="RU363047"/>
    </source>
</evidence>
<evidence type="ECO:0000256" key="8">
    <source>
        <dbReference type="ARBA" id="ARBA00023170"/>
    </source>
</evidence>
<evidence type="ECO:0000256" key="10">
    <source>
        <dbReference type="RuleBase" id="RU000688"/>
    </source>
</evidence>
<keyword evidence="7 11" id="KW-0472">Membrane</keyword>
<dbReference type="InterPro" id="IPR000725">
    <property type="entry name" value="Olfact_rcpt"/>
</dbReference>
<dbReference type="PANTHER" id="PTHR26450:SF29">
    <property type="entry name" value="OLFACTORY RECEPTOR FAMILY 51 SUBFAMILY AF MEMBER 1"/>
    <property type="match status" value="1"/>
</dbReference>
<protein>
    <recommendedName>
        <fullName evidence="11">Olfactory receptor</fullName>
    </recommendedName>
</protein>
<dbReference type="PRINTS" id="PR00245">
    <property type="entry name" value="OLFACTORYR"/>
</dbReference>
<feature type="domain" description="G-protein coupled receptors family 1 profile" evidence="12">
    <location>
        <begin position="43"/>
        <end position="294"/>
    </location>
</feature>
<dbReference type="GO" id="GO:0005886">
    <property type="term" value="C:plasma membrane"/>
    <property type="evidence" value="ECO:0007669"/>
    <property type="project" value="UniProtKB-SubCell"/>
</dbReference>
<keyword evidence="5 11" id="KW-1133">Transmembrane helix</keyword>
<feature type="transmembrane region" description="Helical" evidence="11">
    <location>
        <begin position="63"/>
        <end position="88"/>
    </location>
</feature>
<evidence type="ECO:0000256" key="5">
    <source>
        <dbReference type="ARBA" id="ARBA00022989"/>
    </source>
</evidence>
<feature type="transmembrane region" description="Helical" evidence="11">
    <location>
        <begin position="236"/>
        <end position="254"/>
    </location>
</feature>
<dbReference type="InterPro" id="IPR050402">
    <property type="entry name" value="OR51/52/56-like"/>
</dbReference>
<dbReference type="SUPFAM" id="SSF81321">
    <property type="entry name" value="Family A G protein-coupled receptor-like"/>
    <property type="match status" value="1"/>
</dbReference>
<dbReference type="PROSITE" id="PS50262">
    <property type="entry name" value="G_PROTEIN_RECEP_F1_2"/>
    <property type="match status" value="1"/>
</dbReference>
<comment type="subcellular location">
    <subcellularLocation>
        <location evidence="11">Cell membrane</location>
        <topology evidence="11">Multi-pass membrane protein</topology>
    </subcellularLocation>
    <subcellularLocation>
        <location evidence="1">Membrane</location>
        <topology evidence="1">Multi-pass membrane protein</topology>
    </subcellularLocation>
</comment>
<evidence type="ECO:0000313" key="13">
    <source>
        <dbReference type="Ensembl" id="ENSGAGP00000012698.1"/>
    </source>
</evidence>
<comment type="similarity">
    <text evidence="10">Belongs to the G-protein coupled receptor 1 family.</text>
</comment>
<evidence type="ECO:0000256" key="6">
    <source>
        <dbReference type="ARBA" id="ARBA00023040"/>
    </source>
</evidence>
<keyword evidence="4 11" id="KW-0552">Olfaction</keyword>
<feature type="transmembrane region" description="Helical" evidence="11">
    <location>
        <begin position="100"/>
        <end position="122"/>
    </location>
</feature>
<feature type="transmembrane region" description="Helical" evidence="11">
    <location>
        <begin position="25"/>
        <end position="51"/>
    </location>
</feature>
<evidence type="ECO:0000256" key="7">
    <source>
        <dbReference type="ARBA" id="ARBA00023136"/>
    </source>
</evidence>
<evidence type="ECO:0000256" key="9">
    <source>
        <dbReference type="ARBA" id="ARBA00023224"/>
    </source>
</evidence>
<keyword evidence="2 11" id="KW-0716">Sensory transduction</keyword>
<name>A0A452HD26_9SAUR</name>
<dbReference type="InterPro" id="IPR017452">
    <property type="entry name" value="GPCR_Rhodpsn_7TM"/>
</dbReference>
<evidence type="ECO:0000259" key="12">
    <source>
        <dbReference type="PROSITE" id="PS50262"/>
    </source>
</evidence>
<dbReference type="PROSITE" id="PS00237">
    <property type="entry name" value="G_PROTEIN_RECEP_F1_1"/>
    <property type="match status" value="1"/>
</dbReference>
<keyword evidence="14" id="KW-1185">Reference proteome</keyword>
<dbReference type="STRING" id="38772.ENSGAGP00000012698"/>
<reference evidence="14" key="1">
    <citation type="journal article" date="2017" name="PLoS ONE">
        <title>The Agassiz's desert tortoise genome provides a resource for the conservation of a threatened species.</title>
        <authorList>
            <person name="Tollis M."/>
            <person name="DeNardo D.F."/>
            <person name="Cornelius J.A."/>
            <person name="Dolby G.A."/>
            <person name="Edwards T."/>
            <person name="Henen B.T."/>
            <person name="Karl A.E."/>
            <person name="Murphy R.W."/>
            <person name="Kusumi K."/>
        </authorList>
    </citation>
    <scope>NUCLEOTIDE SEQUENCE [LARGE SCALE GENOMIC DNA]</scope>
</reference>
<dbReference type="CDD" id="cd15222">
    <property type="entry name" value="7tmA_OR51-like"/>
    <property type="match status" value="1"/>
</dbReference>
<dbReference type="FunFam" id="1.20.1070.10:FF:000002">
    <property type="entry name" value="Olfactory receptor"/>
    <property type="match status" value="1"/>
</dbReference>
<dbReference type="PRINTS" id="PR00237">
    <property type="entry name" value="GPCRRHODOPSN"/>
</dbReference>
<dbReference type="Proteomes" id="UP000291020">
    <property type="component" value="Unassembled WGS sequence"/>
</dbReference>
<keyword evidence="6 10" id="KW-0297">G-protein coupled receptor</keyword>
<reference evidence="13" key="3">
    <citation type="submission" date="2025-09" db="UniProtKB">
        <authorList>
            <consortium name="Ensembl"/>
        </authorList>
    </citation>
    <scope>IDENTIFICATION</scope>
</reference>
<evidence type="ECO:0000313" key="14">
    <source>
        <dbReference type="Proteomes" id="UP000291020"/>
    </source>
</evidence>
<dbReference type="GO" id="GO:0071396">
    <property type="term" value="P:cellular response to lipid"/>
    <property type="evidence" value="ECO:0007669"/>
    <property type="project" value="UniProtKB-ARBA"/>
</dbReference>
<proteinExistence type="inferred from homology"/>
<dbReference type="AlphaFoldDB" id="A0A452HD26"/>
<keyword evidence="8 10" id="KW-0675">Receptor</keyword>